<dbReference type="InterPro" id="IPR029063">
    <property type="entry name" value="SAM-dependent_MTases_sf"/>
</dbReference>
<gene>
    <name evidence="4" type="ORF">GCM10010430_44560</name>
</gene>
<dbReference type="InterPro" id="IPR051052">
    <property type="entry name" value="Diverse_substrate_MTase"/>
</dbReference>
<dbReference type="GO" id="GO:0032259">
    <property type="term" value="P:methylation"/>
    <property type="evidence" value="ECO:0007669"/>
    <property type="project" value="UniProtKB-KW"/>
</dbReference>
<dbReference type="InterPro" id="IPR041698">
    <property type="entry name" value="Methyltransf_25"/>
</dbReference>
<dbReference type="Proteomes" id="UP001500305">
    <property type="component" value="Unassembled WGS sequence"/>
</dbReference>
<dbReference type="EMBL" id="BAAATR010000020">
    <property type="protein sequence ID" value="GAA2255815.1"/>
    <property type="molecule type" value="Genomic_DNA"/>
</dbReference>
<evidence type="ECO:0000313" key="4">
    <source>
        <dbReference type="EMBL" id="GAA2255815.1"/>
    </source>
</evidence>
<protein>
    <submittedName>
        <fullName evidence="4">Class I SAM-dependent methyltransferase</fullName>
    </submittedName>
</protein>
<reference evidence="4 5" key="1">
    <citation type="journal article" date="2019" name="Int. J. Syst. Evol. Microbiol.">
        <title>The Global Catalogue of Microorganisms (GCM) 10K type strain sequencing project: providing services to taxonomists for standard genome sequencing and annotation.</title>
        <authorList>
            <consortium name="The Broad Institute Genomics Platform"/>
            <consortium name="The Broad Institute Genome Sequencing Center for Infectious Disease"/>
            <person name="Wu L."/>
            <person name="Ma J."/>
        </authorList>
    </citation>
    <scope>NUCLEOTIDE SEQUENCE [LARGE SCALE GENOMIC DNA]</scope>
    <source>
        <strain evidence="4 5">JCM 7356</strain>
    </source>
</reference>
<feature type="domain" description="Methyltransferase" evidence="3">
    <location>
        <begin position="47"/>
        <end position="138"/>
    </location>
</feature>
<evidence type="ECO:0000313" key="5">
    <source>
        <dbReference type="Proteomes" id="UP001500305"/>
    </source>
</evidence>
<evidence type="ECO:0000259" key="3">
    <source>
        <dbReference type="Pfam" id="PF13649"/>
    </source>
</evidence>
<dbReference type="SUPFAM" id="SSF53335">
    <property type="entry name" value="S-adenosyl-L-methionine-dependent methyltransferases"/>
    <property type="match status" value="1"/>
</dbReference>
<keyword evidence="1 4" id="KW-0489">Methyltransferase</keyword>
<accession>A0ABN3EDM1</accession>
<sequence>MADAMNEAAELFDGTAPYYAAYRQGYDERMFAHVAECLRLDGTGWALDLGAGTGAVALPLAGLVGSVIAVDPQPGMLAEARALAAARGVTNVVWRLGEAAQLSAMSLPPLRLAAMGAAFHWMDRAAVAQDLDALIDDGGAIVLASGGTPGDVEPPPWLEVIRTVRERYLGPERRAGRGTYTHPAERHQDVLARSPFSRIETAHWDRTITRTVDEVVGLQLSYSFSSPRQLGPDTKAFVSDVRDALLSFNPSGVFEERVRTEAIIARRP</sequence>
<dbReference type="RefSeq" id="WP_344638229.1">
    <property type="nucleotide sequence ID" value="NZ_BAAATR010000020.1"/>
</dbReference>
<comment type="caution">
    <text evidence="4">The sequence shown here is derived from an EMBL/GenBank/DDBJ whole genome shotgun (WGS) entry which is preliminary data.</text>
</comment>
<dbReference type="GO" id="GO:0008168">
    <property type="term" value="F:methyltransferase activity"/>
    <property type="evidence" value="ECO:0007669"/>
    <property type="project" value="UniProtKB-KW"/>
</dbReference>
<dbReference type="Pfam" id="PF13649">
    <property type="entry name" value="Methyltransf_25"/>
    <property type="match status" value="1"/>
</dbReference>
<dbReference type="Gene3D" id="3.40.50.150">
    <property type="entry name" value="Vaccinia Virus protein VP39"/>
    <property type="match status" value="1"/>
</dbReference>
<organism evidence="4 5">
    <name type="scientific">Kitasatospora cystarginea</name>
    <dbReference type="NCBI Taxonomy" id="58350"/>
    <lineage>
        <taxon>Bacteria</taxon>
        <taxon>Bacillati</taxon>
        <taxon>Actinomycetota</taxon>
        <taxon>Actinomycetes</taxon>
        <taxon>Kitasatosporales</taxon>
        <taxon>Streptomycetaceae</taxon>
        <taxon>Kitasatospora</taxon>
    </lineage>
</organism>
<name>A0ABN3EDM1_9ACTN</name>
<dbReference type="PANTHER" id="PTHR44942:SF4">
    <property type="entry name" value="METHYLTRANSFERASE TYPE 11 DOMAIN-CONTAINING PROTEIN"/>
    <property type="match status" value="1"/>
</dbReference>
<keyword evidence="2" id="KW-0808">Transferase</keyword>
<keyword evidence="5" id="KW-1185">Reference proteome</keyword>
<evidence type="ECO:0000256" key="2">
    <source>
        <dbReference type="ARBA" id="ARBA00022679"/>
    </source>
</evidence>
<evidence type="ECO:0000256" key="1">
    <source>
        <dbReference type="ARBA" id="ARBA00022603"/>
    </source>
</evidence>
<dbReference type="CDD" id="cd02440">
    <property type="entry name" value="AdoMet_MTases"/>
    <property type="match status" value="1"/>
</dbReference>
<dbReference type="PANTHER" id="PTHR44942">
    <property type="entry name" value="METHYLTRANSF_11 DOMAIN-CONTAINING PROTEIN"/>
    <property type="match status" value="1"/>
</dbReference>
<proteinExistence type="predicted"/>